<name>A0A261SFD0_9BORD</name>
<evidence type="ECO:0008006" key="3">
    <source>
        <dbReference type="Google" id="ProtNLM"/>
    </source>
</evidence>
<dbReference type="EMBL" id="NEVL01000003">
    <property type="protein sequence ID" value="OZI35520.1"/>
    <property type="molecule type" value="Genomic_DNA"/>
</dbReference>
<protein>
    <recommendedName>
        <fullName evidence="3">Sel1 repeat family protein</fullName>
    </recommendedName>
</protein>
<dbReference type="OrthoDB" id="8657468at2"/>
<sequence length="123" mass="13815">MSRKSLFVPLIALLLFSLLTALAWQHHFANMRPLLRDLVGDQLGPDMQIFGDSPSHDIQAMQAIEAEAKRGDAGAQFMHALTLESFDMKSALRWHQAAADQGYELAIARLEEIRLERTDAAKR</sequence>
<organism evidence="1 2">
    <name type="scientific">Bordetella genomosp. 1</name>
    <dbReference type="NCBI Taxonomy" id="1395607"/>
    <lineage>
        <taxon>Bacteria</taxon>
        <taxon>Pseudomonadati</taxon>
        <taxon>Pseudomonadota</taxon>
        <taxon>Betaproteobacteria</taxon>
        <taxon>Burkholderiales</taxon>
        <taxon>Alcaligenaceae</taxon>
        <taxon>Bordetella</taxon>
    </lineage>
</organism>
<dbReference type="AlphaFoldDB" id="A0A261SFD0"/>
<dbReference type="Gene3D" id="1.25.40.10">
    <property type="entry name" value="Tetratricopeptide repeat domain"/>
    <property type="match status" value="1"/>
</dbReference>
<reference evidence="1 2" key="1">
    <citation type="submission" date="2017-05" db="EMBL/GenBank/DDBJ databases">
        <title>Complete and WGS of Bordetella genogroups.</title>
        <authorList>
            <person name="Spilker T."/>
            <person name="LiPuma J."/>
        </authorList>
    </citation>
    <scope>NUCLEOTIDE SEQUENCE [LARGE SCALE GENOMIC DNA]</scope>
    <source>
        <strain evidence="1 2">AU17610</strain>
    </source>
</reference>
<evidence type="ECO:0000313" key="2">
    <source>
        <dbReference type="Proteomes" id="UP000217005"/>
    </source>
</evidence>
<accession>A0A261SFD0</accession>
<proteinExistence type="predicted"/>
<evidence type="ECO:0000313" key="1">
    <source>
        <dbReference type="EMBL" id="OZI35520.1"/>
    </source>
</evidence>
<comment type="caution">
    <text evidence="1">The sequence shown here is derived from an EMBL/GenBank/DDBJ whole genome shotgun (WGS) entry which is preliminary data.</text>
</comment>
<dbReference type="InterPro" id="IPR011990">
    <property type="entry name" value="TPR-like_helical_dom_sf"/>
</dbReference>
<dbReference type="RefSeq" id="WP_094826329.1">
    <property type="nucleotide sequence ID" value="NZ_NEVL01000003.1"/>
</dbReference>
<dbReference type="Proteomes" id="UP000217005">
    <property type="component" value="Unassembled WGS sequence"/>
</dbReference>
<gene>
    <name evidence="1" type="ORF">CEG14_10585</name>
</gene>